<dbReference type="KEGG" id="sgr:SGR_3950"/>
<dbReference type="AlphaFoldDB" id="B1VS25"/>
<dbReference type="EMBL" id="AP009493">
    <property type="protein sequence ID" value="BAG20779.1"/>
    <property type="molecule type" value="Genomic_DNA"/>
</dbReference>
<reference evidence="2" key="1">
    <citation type="journal article" date="2008" name="J. Bacteriol.">
        <title>Genome sequence of the streptomycin-producing microorganism Streptomyces griseus IFO 13350.</title>
        <authorList>
            <person name="Ohnishi Y."/>
            <person name="Ishikawa J."/>
            <person name="Hara H."/>
            <person name="Suzuki H."/>
            <person name="Ikenoya M."/>
            <person name="Ikeda H."/>
            <person name="Yamashita A."/>
            <person name="Hattori M."/>
            <person name="Horinouchi S."/>
        </authorList>
    </citation>
    <scope>NUCLEOTIDE SEQUENCE [LARGE SCALE GENOMIC DNA]</scope>
    <source>
        <strain evidence="2">JCM 4626 / NBRC 13350</strain>
    </source>
</reference>
<dbReference type="RefSeq" id="WP_012380260.1">
    <property type="nucleotide sequence ID" value="NC_010572.1"/>
</dbReference>
<organism evidence="1 2">
    <name type="scientific">Streptomyces griseus subsp. griseus (strain JCM 4626 / CBS 651.72 / NBRC 13350 / KCC S-0626 / ISP 5235)</name>
    <dbReference type="NCBI Taxonomy" id="455632"/>
    <lineage>
        <taxon>Bacteria</taxon>
        <taxon>Bacillati</taxon>
        <taxon>Actinomycetota</taxon>
        <taxon>Actinomycetes</taxon>
        <taxon>Kitasatosporales</taxon>
        <taxon>Streptomycetaceae</taxon>
        <taxon>Streptomyces</taxon>
    </lineage>
</organism>
<accession>B1VS25</accession>
<dbReference type="eggNOG" id="ENOG5031XT9">
    <property type="taxonomic scope" value="Bacteria"/>
</dbReference>
<sequence>MCDPDPDPTRPEGSALHAYWCERSTYPLLRGSAPDTFVRYSVSTATEAVRLFQAEARALVEDLSPDARREAREPIDGGGRVRAIAALHRGRTCGFSLGHGDRWTEWTVRPYLAFAVAARHLLPVLPPGCCVCGAPRR</sequence>
<protein>
    <submittedName>
        <fullName evidence="1">Uncharacterized protein</fullName>
    </submittedName>
</protein>
<dbReference type="Proteomes" id="UP000001685">
    <property type="component" value="Chromosome"/>
</dbReference>
<dbReference type="HOGENOM" id="CLU_153934_0_0_11"/>
<proteinExistence type="predicted"/>
<evidence type="ECO:0000313" key="2">
    <source>
        <dbReference type="Proteomes" id="UP000001685"/>
    </source>
</evidence>
<dbReference type="PATRIC" id="fig|455632.4.peg.4022"/>
<evidence type="ECO:0000313" key="1">
    <source>
        <dbReference type="EMBL" id="BAG20779.1"/>
    </source>
</evidence>
<gene>
    <name evidence="1" type="ordered locus">SGR_3950</name>
</gene>
<name>B1VS25_STRGG</name>